<feature type="transmembrane region" description="Helical" evidence="2">
    <location>
        <begin position="54"/>
        <end position="74"/>
    </location>
</feature>
<dbReference type="EMBL" id="CAMXCT010002380">
    <property type="protein sequence ID" value="CAI3997804.1"/>
    <property type="molecule type" value="Genomic_DNA"/>
</dbReference>
<evidence type="ECO:0000313" key="3">
    <source>
        <dbReference type="EMBL" id="CAI3997804.1"/>
    </source>
</evidence>
<reference evidence="4" key="2">
    <citation type="submission" date="2024-04" db="EMBL/GenBank/DDBJ databases">
        <authorList>
            <person name="Chen Y."/>
            <person name="Shah S."/>
            <person name="Dougan E. K."/>
            <person name="Thang M."/>
            <person name="Chan C."/>
        </authorList>
    </citation>
    <scope>NUCLEOTIDE SEQUENCE [LARGE SCALE GENOMIC DNA]</scope>
</reference>
<keyword evidence="5" id="KW-1185">Reference proteome</keyword>
<feature type="compositionally biased region" description="Basic and acidic residues" evidence="1">
    <location>
        <begin position="354"/>
        <end position="368"/>
    </location>
</feature>
<evidence type="ECO:0000313" key="4">
    <source>
        <dbReference type="EMBL" id="CAL1151179.1"/>
    </source>
</evidence>
<comment type="caution">
    <text evidence="3">The sequence shown here is derived from an EMBL/GenBank/DDBJ whole genome shotgun (WGS) entry which is preliminary data.</text>
</comment>
<feature type="transmembrane region" description="Helical" evidence="2">
    <location>
        <begin position="26"/>
        <end position="48"/>
    </location>
</feature>
<reference evidence="3" key="1">
    <citation type="submission" date="2022-10" db="EMBL/GenBank/DDBJ databases">
        <authorList>
            <person name="Chen Y."/>
            <person name="Dougan E. K."/>
            <person name="Chan C."/>
            <person name="Rhodes N."/>
            <person name="Thang M."/>
        </authorList>
    </citation>
    <scope>NUCLEOTIDE SEQUENCE</scope>
</reference>
<sequence length="408" mass="45759">MQDAAGSYVLLCTRDEHVSTRSISRVLGFSLSIIGVLCLISLVCIPAHPGNHDTLTMIGVTGAFLCFFGPIMSIDSMVYEKAISPGLIRLKSVIHVASLPIAPVRWFDVDALESRLVLKEHIYYRDAGLNGCGERAVLISIFVLRGRHDFLLCRHLGIDGPETRRRANAHADELAEHLGVKVHHDRRLRLVLRPADRRDLFQRRLTQLGDQRVERQREPADLRREDVEQQLPLVGDRRPHRQRDDPLDAAELAAGGDRRLALLEHHPRRQQARLEEARKVTPQADHQPAVDLPFGESAAPLGERLRVAVEGRELALQGLAFFLGLRRIRLDDRLVLRHGRGRRPVKRGRRPRRDARQDAERPEDDQRQPAKPADGLPGAGFGLVEVVDGLGGGFVGGWLRGVHRRAES</sequence>
<dbReference type="AlphaFoldDB" id="A0A9P1G1S1"/>
<protein>
    <submittedName>
        <fullName evidence="3">Uncharacterized protein</fullName>
    </submittedName>
</protein>
<keyword evidence="2" id="KW-0812">Transmembrane</keyword>
<accession>A0A9P1G1S1</accession>
<feature type="region of interest" description="Disordered" evidence="1">
    <location>
        <begin position="211"/>
        <end position="247"/>
    </location>
</feature>
<feature type="region of interest" description="Disordered" evidence="1">
    <location>
        <begin position="342"/>
        <end position="378"/>
    </location>
</feature>
<feature type="region of interest" description="Disordered" evidence="1">
    <location>
        <begin position="276"/>
        <end position="295"/>
    </location>
</feature>
<feature type="compositionally biased region" description="Basic and acidic residues" evidence="1">
    <location>
        <begin position="211"/>
        <end position="227"/>
    </location>
</feature>
<organism evidence="3">
    <name type="scientific">Cladocopium goreaui</name>
    <dbReference type="NCBI Taxonomy" id="2562237"/>
    <lineage>
        <taxon>Eukaryota</taxon>
        <taxon>Sar</taxon>
        <taxon>Alveolata</taxon>
        <taxon>Dinophyceae</taxon>
        <taxon>Suessiales</taxon>
        <taxon>Symbiodiniaceae</taxon>
        <taxon>Cladocopium</taxon>
    </lineage>
</organism>
<evidence type="ECO:0000256" key="1">
    <source>
        <dbReference type="SAM" id="MobiDB-lite"/>
    </source>
</evidence>
<keyword evidence="2" id="KW-0472">Membrane</keyword>
<keyword evidence="2" id="KW-1133">Transmembrane helix</keyword>
<gene>
    <name evidence="3" type="ORF">C1SCF055_LOCUS24150</name>
</gene>
<evidence type="ECO:0000256" key="2">
    <source>
        <dbReference type="SAM" id="Phobius"/>
    </source>
</evidence>
<feature type="compositionally biased region" description="Basic residues" evidence="1">
    <location>
        <begin position="342"/>
        <end position="353"/>
    </location>
</feature>
<dbReference type="EMBL" id="CAMXCT020002380">
    <property type="protein sequence ID" value="CAL1151179.1"/>
    <property type="molecule type" value="Genomic_DNA"/>
</dbReference>
<dbReference type="Proteomes" id="UP001152797">
    <property type="component" value="Unassembled WGS sequence"/>
</dbReference>
<evidence type="ECO:0000313" key="5">
    <source>
        <dbReference type="Proteomes" id="UP001152797"/>
    </source>
</evidence>
<proteinExistence type="predicted"/>
<name>A0A9P1G1S1_9DINO</name>
<dbReference type="EMBL" id="CAMXCT030002380">
    <property type="protein sequence ID" value="CAL4785116.1"/>
    <property type="molecule type" value="Genomic_DNA"/>
</dbReference>